<feature type="compositionally biased region" description="Low complexity" evidence="1">
    <location>
        <begin position="31"/>
        <end position="45"/>
    </location>
</feature>
<gene>
    <name evidence="2" type="ORF">PVAP13_9NG600128</name>
</gene>
<sequence length="121" mass="12530">MLAIFILRMVRLDGQRRGTVQREMAGAGRWRGTAQQEAAGAGQRRGAVELEAAGATRRQGMAELEVGRRYLAHAGGRGGTDAAGPRGSHEVGWTASGGHQSGGEAAASKSCRAGAGCRQRS</sequence>
<feature type="region of interest" description="Disordered" evidence="1">
    <location>
        <begin position="24"/>
        <end position="45"/>
    </location>
</feature>
<feature type="region of interest" description="Disordered" evidence="1">
    <location>
        <begin position="74"/>
        <end position="121"/>
    </location>
</feature>
<dbReference type="AlphaFoldDB" id="A0A8T0MX39"/>
<proteinExistence type="predicted"/>
<keyword evidence="3" id="KW-1185">Reference proteome</keyword>
<evidence type="ECO:0000256" key="1">
    <source>
        <dbReference type="SAM" id="MobiDB-lite"/>
    </source>
</evidence>
<comment type="caution">
    <text evidence="2">The sequence shown here is derived from an EMBL/GenBank/DDBJ whole genome shotgun (WGS) entry which is preliminary data.</text>
</comment>
<dbReference type="Proteomes" id="UP000823388">
    <property type="component" value="Chromosome 9N"/>
</dbReference>
<name>A0A8T0MX39_PANVG</name>
<evidence type="ECO:0000313" key="3">
    <source>
        <dbReference type="Proteomes" id="UP000823388"/>
    </source>
</evidence>
<organism evidence="2 3">
    <name type="scientific">Panicum virgatum</name>
    <name type="common">Blackwell switchgrass</name>
    <dbReference type="NCBI Taxonomy" id="38727"/>
    <lineage>
        <taxon>Eukaryota</taxon>
        <taxon>Viridiplantae</taxon>
        <taxon>Streptophyta</taxon>
        <taxon>Embryophyta</taxon>
        <taxon>Tracheophyta</taxon>
        <taxon>Spermatophyta</taxon>
        <taxon>Magnoliopsida</taxon>
        <taxon>Liliopsida</taxon>
        <taxon>Poales</taxon>
        <taxon>Poaceae</taxon>
        <taxon>PACMAD clade</taxon>
        <taxon>Panicoideae</taxon>
        <taxon>Panicodae</taxon>
        <taxon>Paniceae</taxon>
        <taxon>Panicinae</taxon>
        <taxon>Panicum</taxon>
        <taxon>Panicum sect. Hiantes</taxon>
    </lineage>
</organism>
<evidence type="ECO:0000313" key="2">
    <source>
        <dbReference type="EMBL" id="KAG2541093.1"/>
    </source>
</evidence>
<protein>
    <submittedName>
        <fullName evidence="2">Uncharacterized protein</fullName>
    </submittedName>
</protein>
<dbReference type="EMBL" id="CM029054">
    <property type="protein sequence ID" value="KAG2541093.1"/>
    <property type="molecule type" value="Genomic_DNA"/>
</dbReference>
<reference evidence="2" key="1">
    <citation type="submission" date="2020-05" db="EMBL/GenBank/DDBJ databases">
        <title>WGS assembly of Panicum virgatum.</title>
        <authorList>
            <person name="Lovell J.T."/>
            <person name="Jenkins J."/>
            <person name="Shu S."/>
            <person name="Juenger T.E."/>
            <person name="Schmutz J."/>
        </authorList>
    </citation>
    <scope>NUCLEOTIDE SEQUENCE</scope>
    <source>
        <strain evidence="2">AP13</strain>
    </source>
</reference>
<accession>A0A8T0MX39</accession>